<evidence type="ECO:0000313" key="2">
    <source>
        <dbReference type="Proteomes" id="UP001295740"/>
    </source>
</evidence>
<organism evidence="1 2">
    <name type="scientific">Anthostomella pinea</name>
    <dbReference type="NCBI Taxonomy" id="933095"/>
    <lineage>
        <taxon>Eukaryota</taxon>
        <taxon>Fungi</taxon>
        <taxon>Dikarya</taxon>
        <taxon>Ascomycota</taxon>
        <taxon>Pezizomycotina</taxon>
        <taxon>Sordariomycetes</taxon>
        <taxon>Xylariomycetidae</taxon>
        <taxon>Xylariales</taxon>
        <taxon>Xylariaceae</taxon>
        <taxon>Anthostomella</taxon>
    </lineage>
</organism>
<reference evidence="1" key="1">
    <citation type="submission" date="2023-10" db="EMBL/GenBank/DDBJ databases">
        <authorList>
            <person name="Hackl T."/>
        </authorList>
    </citation>
    <scope>NUCLEOTIDE SEQUENCE</scope>
</reference>
<keyword evidence="2" id="KW-1185">Reference proteome</keyword>
<proteinExistence type="predicted"/>
<name>A0AAI8VKQ4_9PEZI</name>
<protein>
    <submittedName>
        <fullName evidence="1">Uu.00g146360.m01.CDS01</fullName>
    </submittedName>
</protein>
<dbReference type="EMBL" id="CAUWAG010000012">
    <property type="protein sequence ID" value="CAJ2509610.1"/>
    <property type="molecule type" value="Genomic_DNA"/>
</dbReference>
<gene>
    <name evidence="1" type="ORF">KHLLAP_LOCUS10078</name>
</gene>
<dbReference type="AlphaFoldDB" id="A0AAI8VKQ4"/>
<accession>A0AAI8VKQ4</accession>
<dbReference type="Proteomes" id="UP001295740">
    <property type="component" value="Unassembled WGS sequence"/>
</dbReference>
<comment type="caution">
    <text evidence="1">The sequence shown here is derived from an EMBL/GenBank/DDBJ whole genome shotgun (WGS) entry which is preliminary data.</text>
</comment>
<sequence>MSKRDTLVLEFYDITFGTFYSHTVLCAQQGTGILEVDSPLPDAVTVDVRLRIKLAAYSSRRFARAPTLR</sequence>
<evidence type="ECO:0000313" key="1">
    <source>
        <dbReference type="EMBL" id="CAJ2509610.1"/>
    </source>
</evidence>